<dbReference type="RefSeq" id="WP_006162146.1">
    <property type="nucleotide sequence ID" value="NZ_AHJE01000093.1"/>
</dbReference>
<protein>
    <submittedName>
        <fullName evidence="1">Uncharacterized protein</fullName>
    </submittedName>
</protein>
<organism evidence="1 2">
    <name type="scientific">Cupriavidus basilensis OR16</name>
    <dbReference type="NCBI Taxonomy" id="1127483"/>
    <lineage>
        <taxon>Bacteria</taxon>
        <taxon>Pseudomonadati</taxon>
        <taxon>Pseudomonadota</taxon>
        <taxon>Betaproteobacteria</taxon>
        <taxon>Burkholderiales</taxon>
        <taxon>Burkholderiaceae</taxon>
        <taxon>Cupriavidus</taxon>
    </lineage>
</organism>
<comment type="caution">
    <text evidence="1">The sequence shown here is derived from an EMBL/GenBank/DDBJ whole genome shotgun (WGS) entry which is preliminary data.</text>
</comment>
<evidence type="ECO:0000313" key="1">
    <source>
        <dbReference type="EMBL" id="EHP39401.1"/>
    </source>
</evidence>
<name>H1SDL6_9BURK</name>
<accession>H1SDL6</accession>
<proteinExistence type="predicted"/>
<dbReference type="EMBL" id="AHJE01000093">
    <property type="protein sequence ID" value="EHP39401.1"/>
    <property type="molecule type" value="Genomic_DNA"/>
</dbReference>
<dbReference type="AlphaFoldDB" id="H1SDL6"/>
<dbReference type="Proteomes" id="UP000005808">
    <property type="component" value="Unassembled WGS sequence"/>
</dbReference>
<sequence length="114" mass="12267">MKTAQQIADTQAMFEILAGEKYSWTPELSELAEGYFTFQQCAMGADNPLSVAEAIAMSVGLIGFANAVGWISEAGYRALMIKASEVRQEISSRWAGQFVVVPFGRSAATPATSH</sequence>
<gene>
    <name evidence="1" type="ORF">OR16_31609</name>
</gene>
<reference evidence="1 2" key="1">
    <citation type="journal article" date="2012" name="J. Bacteriol.">
        <title>De Novo Genome Project of Cupriavidus basilensis OR16.</title>
        <authorList>
            <person name="Cserhati M."/>
            <person name="Kriszt B."/>
            <person name="Szoboszlay S."/>
            <person name="Toth A."/>
            <person name="Szabo I."/>
            <person name="Tancsics A."/>
            <person name="Nagy I."/>
            <person name="Horvath B."/>
            <person name="Nagy I."/>
            <person name="Kukolya J."/>
        </authorList>
    </citation>
    <scope>NUCLEOTIDE SEQUENCE [LARGE SCALE GENOMIC DNA]</scope>
    <source>
        <strain evidence="1 2">OR16</strain>
    </source>
</reference>
<evidence type="ECO:0000313" key="2">
    <source>
        <dbReference type="Proteomes" id="UP000005808"/>
    </source>
</evidence>
<dbReference type="PATRIC" id="fig|1127483.3.peg.6308"/>